<evidence type="ECO:0000313" key="2">
    <source>
        <dbReference type="EMBL" id="KAH0559148.1"/>
    </source>
</evidence>
<reference evidence="2" key="1">
    <citation type="submission" date="2021-03" db="EMBL/GenBank/DDBJ databases">
        <title>Comparative genomics and phylogenomic investigation of the class Geoglossomycetes provide insights into ecological specialization and systematics.</title>
        <authorList>
            <person name="Melie T."/>
            <person name="Pirro S."/>
            <person name="Miller A.N."/>
            <person name="Quandt A."/>
        </authorList>
    </citation>
    <scope>NUCLEOTIDE SEQUENCE</scope>
    <source>
        <strain evidence="2">CAQ_001_2017</strain>
    </source>
</reference>
<evidence type="ECO:0000256" key="1">
    <source>
        <dbReference type="SAM" id="SignalP"/>
    </source>
</evidence>
<dbReference type="AlphaFoldDB" id="A0A9P8RPX1"/>
<proteinExistence type="predicted"/>
<sequence length="173" mass="18349">MKICIAFLIAALTSAGAIQLSPSDLDGLYFHEDDANGTVVTRYVGLMGETAPKFVRRSPLAIRTPGATVDKRDTGAHCNKLAGSPNDFFTAEGGLGMFFGDNGQNFKKAISYKFGNAVAFGCDYGKGQQYTGCQLYSDIDAVDSLCGKGGAGWNAHESSKSSYGRTLLSEPFC</sequence>
<accession>A0A9P8RPX1</accession>
<name>A0A9P8RPX1_9PEZI</name>
<keyword evidence="3" id="KW-1185">Reference proteome</keyword>
<keyword evidence="1" id="KW-0732">Signal</keyword>
<feature type="chain" id="PRO_5040461678" evidence="1">
    <location>
        <begin position="18"/>
        <end position="173"/>
    </location>
</feature>
<feature type="signal peptide" evidence="1">
    <location>
        <begin position="1"/>
        <end position="17"/>
    </location>
</feature>
<evidence type="ECO:0000313" key="3">
    <source>
        <dbReference type="Proteomes" id="UP000750711"/>
    </source>
</evidence>
<organism evidence="2 3">
    <name type="scientific">Trichoglossum hirsutum</name>
    <dbReference type="NCBI Taxonomy" id="265104"/>
    <lineage>
        <taxon>Eukaryota</taxon>
        <taxon>Fungi</taxon>
        <taxon>Dikarya</taxon>
        <taxon>Ascomycota</taxon>
        <taxon>Pezizomycotina</taxon>
        <taxon>Geoglossomycetes</taxon>
        <taxon>Geoglossales</taxon>
        <taxon>Geoglossaceae</taxon>
        <taxon>Trichoglossum</taxon>
    </lineage>
</organism>
<protein>
    <submittedName>
        <fullName evidence="2">Uncharacterized protein</fullName>
    </submittedName>
</protein>
<gene>
    <name evidence="2" type="ORF">GP486_004317</name>
</gene>
<dbReference type="Proteomes" id="UP000750711">
    <property type="component" value="Unassembled WGS sequence"/>
</dbReference>
<dbReference type="EMBL" id="JAGHQM010000665">
    <property type="protein sequence ID" value="KAH0559148.1"/>
    <property type="molecule type" value="Genomic_DNA"/>
</dbReference>
<comment type="caution">
    <text evidence="2">The sequence shown here is derived from an EMBL/GenBank/DDBJ whole genome shotgun (WGS) entry which is preliminary data.</text>
</comment>